<keyword evidence="3" id="KW-1185">Reference proteome</keyword>
<dbReference type="EMBL" id="JBFASG010000001">
    <property type="protein sequence ID" value="MEV4921265.1"/>
    <property type="molecule type" value="Genomic_DNA"/>
</dbReference>
<evidence type="ECO:0000313" key="2">
    <source>
        <dbReference type="EMBL" id="MEV4921265.1"/>
    </source>
</evidence>
<feature type="signal peptide" evidence="1">
    <location>
        <begin position="1"/>
        <end position="34"/>
    </location>
</feature>
<accession>A0ABV3ILH6</accession>
<comment type="caution">
    <text evidence="2">The sequence shown here is derived from an EMBL/GenBank/DDBJ whole genome shotgun (WGS) entry which is preliminary data.</text>
</comment>
<proteinExistence type="predicted"/>
<keyword evidence="1" id="KW-0732">Signal</keyword>
<feature type="chain" id="PRO_5046043448" description="Secreted protein" evidence="1">
    <location>
        <begin position="35"/>
        <end position="189"/>
    </location>
</feature>
<gene>
    <name evidence="2" type="ORF">AB0L03_00155</name>
</gene>
<organism evidence="2 3">
    <name type="scientific">Streptomyces roseoverticillatus</name>
    <dbReference type="NCBI Taxonomy" id="66429"/>
    <lineage>
        <taxon>Bacteria</taxon>
        <taxon>Bacillati</taxon>
        <taxon>Actinomycetota</taxon>
        <taxon>Actinomycetes</taxon>
        <taxon>Kitasatosporales</taxon>
        <taxon>Streptomycetaceae</taxon>
        <taxon>Streptomyces</taxon>
    </lineage>
</organism>
<reference evidence="2 3" key="1">
    <citation type="submission" date="2024-06" db="EMBL/GenBank/DDBJ databases">
        <title>The Natural Products Discovery Center: Release of the First 8490 Sequenced Strains for Exploring Actinobacteria Biosynthetic Diversity.</title>
        <authorList>
            <person name="Kalkreuter E."/>
            <person name="Kautsar S.A."/>
            <person name="Yang D."/>
            <person name="Bader C.D."/>
            <person name="Teijaro C.N."/>
            <person name="Fluegel L."/>
            <person name="Davis C.M."/>
            <person name="Simpson J.R."/>
            <person name="Lauterbach L."/>
            <person name="Steele A.D."/>
            <person name="Gui C."/>
            <person name="Meng S."/>
            <person name="Li G."/>
            <person name="Viehrig K."/>
            <person name="Ye F."/>
            <person name="Su P."/>
            <person name="Kiefer A.F."/>
            <person name="Nichols A."/>
            <person name="Cepeda A.J."/>
            <person name="Yan W."/>
            <person name="Fan B."/>
            <person name="Jiang Y."/>
            <person name="Adhikari A."/>
            <person name="Zheng C.-J."/>
            <person name="Schuster L."/>
            <person name="Cowan T.M."/>
            <person name="Smanski M.J."/>
            <person name="Chevrette M.G."/>
            <person name="De Carvalho L.P.S."/>
            <person name="Shen B."/>
        </authorList>
    </citation>
    <scope>NUCLEOTIDE SEQUENCE [LARGE SCALE GENOMIC DNA]</scope>
    <source>
        <strain evidence="2 3">NPDC053791</strain>
    </source>
</reference>
<name>A0ABV3ILH6_9ACTN</name>
<dbReference type="RefSeq" id="WP_366086174.1">
    <property type="nucleotide sequence ID" value="NZ_JBFASG010000001.1"/>
</dbReference>
<evidence type="ECO:0000313" key="3">
    <source>
        <dbReference type="Proteomes" id="UP001552479"/>
    </source>
</evidence>
<sequence>MKRTAMTVGGTRLAAVALVTAVLFGVAAPAPASAHPHDPGLLQCQGTESVSYRPGITLQPRPIRVTVDGRFASCTGGDGTVKSGGYHEEFTIVTGCNNLLEGFRSRRTYVWNTGNSGIRNTGDSSTADISGSSTAAVGQVVTPATGTVTHGRFLGHDLLQVVLLPQPSALQCLAGGLTAATGATTLSIF</sequence>
<protein>
    <recommendedName>
        <fullName evidence="4">Secreted protein</fullName>
    </recommendedName>
</protein>
<dbReference type="Proteomes" id="UP001552479">
    <property type="component" value="Unassembled WGS sequence"/>
</dbReference>
<evidence type="ECO:0000256" key="1">
    <source>
        <dbReference type="SAM" id="SignalP"/>
    </source>
</evidence>
<evidence type="ECO:0008006" key="4">
    <source>
        <dbReference type="Google" id="ProtNLM"/>
    </source>
</evidence>